<reference evidence="3 4" key="1">
    <citation type="journal article" date="2012" name="Eukaryot. Cell">
        <title>Draft genome sequence of CBS 2479, the standard type strain of Trichosporon asahii.</title>
        <authorList>
            <person name="Yang R.Y."/>
            <person name="Li H.T."/>
            <person name="Zhu H."/>
            <person name="Zhou G.P."/>
            <person name="Wang M."/>
            <person name="Wang L."/>
        </authorList>
    </citation>
    <scope>NUCLEOTIDE SEQUENCE [LARGE SCALE GENOMIC DNA]</scope>
    <source>
        <strain evidence="4">ATCC 90039 / CBS 2479 / JCM 2466 / KCTC 7840 / NCYC 2677 / UAMH 7654</strain>
    </source>
</reference>
<evidence type="ECO:0008006" key="5">
    <source>
        <dbReference type="Google" id="ProtNLM"/>
    </source>
</evidence>
<name>J6EVM2_TRIAS</name>
<dbReference type="GO" id="GO:0005739">
    <property type="term" value="C:mitochondrion"/>
    <property type="evidence" value="ECO:0007669"/>
    <property type="project" value="TreeGrafter"/>
</dbReference>
<dbReference type="PANTHER" id="PTHR32470">
    <property type="entry name" value="ADH DEHYDROGENASE [UBIQUINONE] 1 ALPHA SUBCOMPLEX ASSEMBLY FACTOR 2"/>
    <property type="match status" value="1"/>
</dbReference>
<protein>
    <recommendedName>
        <fullName evidence="5">NADH dehydrogenase [ubiquinone] 1 alpha subcomplex subunit</fullName>
    </recommendedName>
</protein>
<dbReference type="InterPro" id="IPR007763">
    <property type="entry name" value="NDUFA12"/>
</dbReference>
<feature type="compositionally biased region" description="Basic and acidic residues" evidence="2">
    <location>
        <begin position="206"/>
        <end position="245"/>
    </location>
</feature>
<gene>
    <name evidence="3" type="ORF">A1Q1_02376</name>
</gene>
<dbReference type="GeneID" id="25985890"/>
<feature type="region of interest" description="Disordered" evidence="2">
    <location>
        <begin position="124"/>
        <end position="262"/>
    </location>
</feature>
<evidence type="ECO:0000256" key="1">
    <source>
        <dbReference type="ARBA" id="ARBA00007355"/>
    </source>
</evidence>
<evidence type="ECO:0000256" key="2">
    <source>
        <dbReference type="SAM" id="MobiDB-lite"/>
    </source>
</evidence>
<dbReference type="RefSeq" id="XP_014180796.1">
    <property type="nucleotide sequence ID" value="XM_014325321.1"/>
</dbReference>
<comment type="caution">
    <text evidence="3">The sequence shown here is derived from an EMBL/GenBank/DDBJ whole genome shotgun (WGS) entry which is preliminary data.</text>
</comment>
<dbReference type="GO" id="GO:0032981">
    <property type="term" value="P:mitochondrial respiratory chain complex I assembly"/>
    <property type="evidence" value="ECO:0007669"/>
    <property type="project" value="TreeGrafter"/>
</dbReference>
<dbReference type="VEuPathDB" id="FungiDB:A1Q1_02376"/>
<dbReference type="Pfam" id="PF05071">
    <property type="entry name" value="NDUFA12"/>
    <property type="match status" value="1"/>
</dbReference>
<dbReference type="PANTHER" id="PTHR32470:SF2">
    <property type="entry name" value="NADH DEHYDROGENASE [UBIQUINONE] 1 ALPHA SUBCOMPLEX ASSEMBLY FACTOR 2"/>
    <property type="match status" value="1"/>
</dbReference>
<sequence>MSSLWARLTSRAKKPNGLVGTDLLGNKYYEIPTSFGRPKRFVEYAEPGTEGSKERMINSGNYSNRLEYRLGTQQLPVQWTAWMSFTRANPPTMDELKRDYVRQERLRQRVAEIEERERLERIEQGYLNPDGSEIDPDRLEAPRDLQPKIGGPKGAKGAYSYAGAGKPSSYASQKPSVAQARGFDLPPSAVQEASKAMGQESYLAPPREKVDAAQHDDADELRRLAMEDTKRRMEESGVTEHREQEDVQGLGQGFKPAPRRRG</sequence>
<proteinExistence type="inferred from homology"/>
<feature type="compositionally biased region" description="Basic and acidic residues" evidence="2">
    <location>
        <begin position="135"/>
        <end position="146"/>
    </location>
</feature>
<organism evidence="3 4">
    <name type="scientific">Trichosporon asahii var. asahii (strain ATCC 90039 / CBS 2479 / JCM 2466 / KCTC 7840 / NBRC 103889/ NCYC 2677 / UAMH 7654)</name>
    <name type="common">Yeast</name>
    <dbReference type="NCBI Taxonomy" id="1186058"/>
    <lineage>
        <taxon>Eukaryota</taxon>
        <taxon>Fungi</taxon>
        <taxon>Dikarya</taxon>
        <taxon>Basidiomycota</taxon>
        <taxon>Agaricomycotina</taxon>
        <taxon>Tremellomycetes</taxon>
        <taxon>Trichosporonales</taxon>
        <taxon>Trichosporonaceae</taxon>
        <taxon>Trichosporon</taxon>
    </lineage>
</organism>
<dbReference type="EMBL" id="ALBS01000196">
    <property type="protein sequence ID" value="EJT48649.1"/>
    <property type="molecule type" value="Genomic_DNA"/>
</dbReference>
<comment type="similarity">
    <text evidence="1">Belongs to the complex I NDUFA12 subunit family.</text>
</comment>
<dbReference type="OrthoDB" id="10255576at2759"/>
<dbReference type="AlphaFoldDB" id="J6EVM2"/>
<evidence type="ECO:0000313" key="4">
    <source>
        <dbReference type="Proteomes" id="UP000002748"/>
    </source>
</evidence>
<dbReference type="InterPro" id="IPR052618">
    <property type="entry name" value="ComplexI_NDUFA12"/>
</dbReference>
<dbReference type="GO" id="GO:0045271">
    <property type="term" value="C:respiratory chain complex I"/>
    <property type="evidence" value="ECO:0007669"/>
    <property type="project" value="InterPro"/>
</dbReference>
<accession>J6EVM2</accession>
<feature type="compositionally biased region" description="Low complexity" evidence="2">
    <location>
        <begin position="147"/>
        <end position="172"/>
    </location>
</feature>
<dbReference type="KEGG" id="tasa:A1Q1_02376"/>
<dbReference type="HOGENOM" id="CLU_1062411_0_0_1"/>
<evidence type="ECO:0000313" key="3">
    <source>
        <dbReference type="EMBL" id="EJT48649.1"/>
    </source>
</evidence>
<dbReference type="Proteomes" id="UP000002748">
    <property type="component" value="Unassembled WGS sequence"/>
</dbReference>